<dbReference type="PROSITE" id="PS00018">
    <property type="entry name" value="EF_HAND_1"/>
    <property type="match status" value="2"/>
</dbReference>
<dbReference type="PANTHER" id="PTHR10891">
    <property type="entry name" value="EF-HAND CALCIUM-BINDING DOMAIN CONTAINING PROTEIN"/>
    <property type="match status" value="1"/>
</dbReference>
<gene>
    <name evidence="5" type="ORF">P3X46_016430</name>
</gene>
<reference evidence="5" key="1">
    <citation type="journal article" date="2023" name="Plant Biotechnol. J.">
        <title>Chromosome-level wild Hevea brasiliensis genome provides new tools for genomic-assisted breeding and valuable loci to elevate rubber yield.</title>
        <authorList>
            <person name="Cheng H."/>
            <person name="Song X."/>
            <person name="Hu Y."/>
            <person name="Wu T."/>
            <person name="Yang Q."/>
            <person name="An Z."/>
            <person name="Feng S."/>
            <person name="Deng Z."/>
            <person name="Wu W."/>
            <person name="Zeng X."/>
            <person name="Tu M."/>
            <person name="Wang X."/>
            <person name="Huang H."/>
        </authorList>
    </citation>
    <scope>NUCLEOTIDE SEQUENCE</scope>
    <source>
        <strain evidence="5">MT/VB/25A 57/8</strain>
    </source>
</reference>
<evidence type="ECO:0000256" key="1">
    <source>
        <dbReference type="ARBA" id="ARBA00022723"/>
    </source>
</evidence>
<dbReference type="Proteomes" id="UP001174677">
    <property type="component" value="Chromosome 9"/>
</dbReference>
<dbReference type="SMART" id="SM00054">
    <property type="entry name" value="EFh"/>
    <property type="match status" value="2"/>
</dbReference>
<dbReference type="InterPro" id="IPR011992">
    <property type="entry name" value="EF-hand-dom_pair"/>
</dbReference>
<evidence type="ECO:0000256" key="3">
    <source>
        <dbReference type="ARBA" id="ARBA00022837"/>
    </source>
</evidence>
<evidence type="ECO:0000313" key="5">
    <source>
        <dbReference type="EMBL" id="KAJ9173278.1"/>
    </source>
</evidence>
<keyword evidence="1" id="KW-0479">Metal-binding</keyword>
<dbReference type="PROSITE" id="PS50222">
    <property type="entry name" value="EF_HAND_2"/>
    <property type="match status" value="2"/>
</dbReference>
<dbReference type="InterPro" id="IPR002048">
    <property type="entry name" value="EF_hand_dom"/>
</dbReference>
<sequence>MSQDQSDCFANMQETSYNDLSFTLIDILLCGESFNLFSDLQKSLSRFWFSLRSKISFNNSKVWEENKNKDSESSNQQRFLNNKRDDWNLCREEVEMVMGQLGLFCSLESEELKESMGSDDLSQLFDEKEPSLEEVKEAFDVFDENRDGFIDAEELQRVLQKLGLKEGFTLDNCRKMISACDENRDGRIDFTEFVKFMEHIFS</sequence>
<protein>
    <recommendedName>
        <fullName evidence="4">EF-hand domain-containing protein</fullName>
    </recommendedName>
</protein>
<keyword evidence="3" id="KW-0106">Calcium</keyword>
<name>A0ABQ9M0X8_HEVBR</name>
<dbReference type="Pfam" id="PF13499">
    <property type="entry name" value="EF-hand_7"/>
    <property type="match status" value="1"/>
</dbReference>
<dbReference type="Gene3D" id="1.10.238.10">
    <property type="entry name" value="EF-hand"/>
    <property type="match status" value="1"/>
</dbReference>
<evidence type="ECO:0000259" key="4">
    <source>
        <dbReference type="PROSITE" id="PS50222"/>
    </source>
</evidence>
<comment type="caution">
    <text evidence="5">The sequence shown here is derived from an EMBL/GenBank/DDBJ whole genome shotgun (WGS) entry which is preliminary data.</text>
</comment>
<dbReference type="InterPro" id="IPR039647">
    <property type="entry name" value="EF_hand_pair_protein_CML-like"/>
</dbReference>
<accession>A0ABQ9M0X8</accession>
<keyword evidence="6" id="KW-1185">Reference proteome</keyword>
<keyword evidence="2" id="KW-0677">Repeat</keyword>
<feature type="domain" description="EF-hand" evidence="4">
    <location>
        <begin position="168"/>
        <end position="202"/>
    </location>
</feature>
<evidence type="ECO:0000256" key="2">
    <source>
        <dbReference type="ARBA" id="ARBA00022737"/>
    </source>
</evidence>
<organism evidence="5 6">
    <name type="scientific">Hevea brasiliensis</name>
    <name type="common">Para rubber tree</name>
    <name type="synonym">Siphonia brasiliensis</name>
    <dbReference type="NCBI Taxonomy" id="3981"/>
    <lineage>
        <taxon>Eukaryota</taxon>
        <taxon>Viridiplantae</taxon>
        <taxon>Streptophyta</taxon>
        <taxon>Embryophyta</taxon>
        <taxon>Tracheophyta</taxon>
        <taxon>Spermatophyta</taxon>
        <taxon>Magnoliopsida</taxon>
        <taxon>eudicotyledons</taxon>
        <taxon>Gunneridae</taxon>
        <taxon>Pentapetalae</taxon>
        <taxon>rosids</taxon>
        <taxon>fabids</taxon>
        <taxon>Malpighiales</taxon>
        <taxon>Euphorbiaceae</taxon>
        <taxon>Crotonoideae</taxon>
        <taxon>Micrandreae</taxon>
        <taxon>Hevea</taxon>
    </lineage>
</organism>
<feature type="domain" description="EF-hand" evidence="4">
    <location>
        <begin position="130"/>
        <end position="165"/>
    </location>
</feature>
<dbReference type="InterPro" id="IPR018247">
    <property type="entry name" value="EF_Hand_1_Ca_BS"/>
</dbReference>
<dbReference type="CDD" id="cd00051">
    <property type="entry name" value="EFh"/>
    <property type="match status" value="1"/>
</dbReference>
<proteinExistence type="predicted"/>
<dbReference type="SUPFAM" id="SSF47473">
    <property type="entry name" value="EF-hand"/>
    <property type="match status" value="1"/>
</dbReference>
<evidence type="ECO:0000313" key="6">
    <source>
        <dbReference type="Proteomes" id="UP001174677"/>
    </source>
</evidence>
<dbReference type="EMBL" id="JARPOI010000009">
    <property type="protein sequence ID" value="KAJ9173278.1"/>
    <property type="molecule type" value="Genomic_DNA"/>
</dbReference>